<dbReference type="InterPro" id="IPR011929">
    <property type="entry name" value="Phage_pept_NlpC/P60"/>
</dbReference>
<organism evidence="7 8">
    <name type="scientific">Rhizobium tubonense</name>
    <dbReference type="NCBI Taxonomy" id="484088"/>
    <lineage>
        <taxon>Bacteria</taxon>
        <taxon>Pseudomonadati</taxon>
        <taxon>Pseudomonadota</taxon>
        <taxon>Alphaproteobacteria</taxon>
        <taxon>Hyphomicrobiales</taxon>
        <taxon>Rhizobiaceae</taxon>
        <taxon>Rhizobium/Agrobacterium group</taxon>
        <taxon>Rhizobium</taxon>
    </lineage>
</organism>
<dbReference type="PANTHER" id="PTHR47360:SF1">
    <property type="entry name" value="ENDOPEPTIDASE NLPC-RELATED"/>
    <property type="match status" value="1"/>
</dbReference>
<dbReference type="RefSeq" id="WP_111158406.1">
    <property type="nucleotide sequence ID" value="NZ_PCDP01000001.1"/>
</dbReference>
<evidence type="ECO:0000256" key="3">
    <source>
        <dbReference type="ARBA" id="ARBA00022729"/>
    </source>
</evidence>
<evidence type="ECO:0000259" key="6">
    <source>
        <dbReference type="PROSITE" id="PS51935"/>
    </source>
</evidence>
<keyword evidence="3" id="KW-0732">Signal</keyword>
<dbReference type="Pfam" id="PF00877">
    <property type="entry name" value="NLPC_P60"/>
    <property type="match status" value="1"/>
</dbReference>
<reference evidence="7 8" key="1">
    <citation type="journal article" date="2018" name="Sci. Rep.">
        <title>Rhizobium tumorigenes sp. nov., a novel plant tumorigenic bacterium isolated from cane gall tumors on thornless blackberry.</title>
        <authorList>
            <person name="Kuzmanovi N."/>
            <person name="Smalla K."/>
            <person name="Gronow S."/>
            <person name="PuBawska J."/>
        </authorList>
    </citation>
    <scope>NUCLEOTIDE SEQUENCE [LARGE SCALE GENOMIC DNA]</scope>
    <source>
        <strain evidence="7 8">CCBAU 85046</strain>
    </source>
</reference>
<evidence type="ECO:0000256" key="4">
    <source>
        <dbReference type="ARBA" id="ARBA00022801"/>
    </source>
</evidence>
<dbReference type="GO" id="GO:0008234">
    <property type="term" value="F:cysteine-type peptidase activity"/>
    <property type="evidence" value="ECO:0007669"/>
    <property type="project" value="UniProtKB-KW"/>
</dbReference>
<evidence type="ECO:0000256" key="5">
    <source>
        <dbReference type="ARBA" id="ARBA00022807"/>
    </source>
</evidence>
<gene>
    <name evidence="7" type="ORF">CPY51_02250</name>
</gene>
<dbReference type="NCBIfam" id="TIGR02219">
    <property type="entry name" value="phage_NlpC_fam"/>
    <property type="match status" value="1"/>
</dbReference>
<dbReference type="EMBL" id="PCDP01000001">
    <property type="protein sequence ID" value="PZM17079.1"/>
    <property type="molecule type" value="Genomic_DNA"/>
</dbReference>
<accession>A0A2W4CY34</accession>
<proteinExistence type="inferred from homology"/>
<dbReference type="PANTHER" id="PTHR47360">
    <property type="entry name" value="MUREIN DD-ENDOPEPTIDASE MEPS/MUREIN LD-CARBOXYPEPTIDASE"/>
    <property type="match status" value="1"/>
</dbReference>
<evidence type="ECO:0000313" key="8">
    <source>
        <dbReference type="Proteomes" id="UP000248925"/>
    </source>
</evidence>
<comment type="similarity">
    <text evidence="1">Belongs to the peptidase C40 family.</text>
</comment>
<evidence type="ECO:0000313" key="7">
    <source>
        <dbReference type="EMBL" id="PZM17079.1"/>
    </source>
</evidence>
<dbReference type="Gene3D" id="3.90.1720.10">
    <property type="entry name" value="endopeptidase domain like (from Nostoc punctiforme)"/>
    <property type="match status" value="1"/>
</dbReference>
<comment type="caution">
    <text evidence="7">The sequence shown here is derived from an EMBL/GenBank/DDBJ whole genome shotgun (WGS) entry which is preliminary data.</text>
</comment>
<dbReference type="Proteomes" id="UP000248925">
    <property type="component" value="Unassembled WGS sequence"/>
</dbReference>
<dbReference type="SUPFAM" id="SSF54001">
    <property type="entry name" value="Cysteine proteinases"/>
    <property type="match status" value="1"/>
</dbReference>
<keyword evidence="2" id="KW-0645">Protease</keyword>
<dbReference type="InterPro" id="IPR000064">
    <property type="entry name" value="NLP_P60_dom"/>
</dbReference>
<evidence type="ECO:0000256" key="2">
    <source>
        <dbReference type="ARBA" id="ARBA00022670"/>
    </source>
</evidence>
<keyword evidence="4" id="KW-0378">Hydrolase</keyword>
<keyword evidence="5" id="KW-0788">Thiol protease</keyword>
<dbReference type="OrthoDB" id="6058745at2"/>
<dbReference type="InterPro" id="IPR038765">
    <property type="entry name" value="Papain-like_cys_pep_sf"/>
</dbReference>
<protein>
    <submittedName>
        <fullName evidence="7">Peptidase P60</fullName>
    </submittedName>
</protein>
<dbReference type="InterPro" id="IPR052062">
    <property type="entry name" value="Murein_DD/LD_carboxypeptidase"/>
</dbReference>
<feature type="domain" description="NlpC/P60" evidence="6">
    <location>
        <begin position="3"/>
        <end position="143"/>
    </location>
</feature>
<dbReference type="PROSITE" id="PS51935">
    <property type="entry name" value="NLPC_P60"/>
    <property type="match status" value="1"/>
</dbReference>
<keyword evidence="8" id="KW-1185">Reference proteome</keyword>
<name>A0A2W4CY34_9HYPH</name>
<dbReference type="GO" id="GO:0006508">
    <property type="term" value="P:proteolysis"/>
    <property type="evidence" value="ECO:0007669"/>
    <property type="project" value="UniProtKB-KW"/>
</dbReference>
<evidence type="ECO:0000256" key="1">
    <source>
        <dbReference type="ARBA" id="ARBA00007074"/>
    </source>
</evidence>
<dbReference type="AlphaFoldDB" id="A0A2W4CY34"/>
<sequence length="145" mass="16298">MNDDIRTRVLSIAGSWTGTPYRHQGSTKNIGCDCLGLIRGIWRELYGTEPELPRPYAPDWAERSGEDRLMQAAIRYFGAPVPQGEGRPGDLLLFRWRPDCSAKHAGILCKDMHFIHAYEQAAVIRSALVPSWQRKVAAAFEFPLG</sequence>